<dbReference type="InterPro" id="IPR000467">
    <property type="entry name" value="G_patch_dom"/>
</dbReference>
<accession>C1MHB1</accession>
<gene>
    <name evidence="3" type="ORF">MICPUCDRAFT_9230</name>
</gene>
<dbReference type="eggNOG" id="ENOG502QPQ7">
    <property type="taxonomic scope" value="Eukaryota"/>
</dbReference>
<name>C1MHB1_MICPC</name>
<feature type="compositionally biased region" description="Basic and acidic residues" evidence="1">
    <location>
        <begin position="22"/>
        <end position="46"/>
    </location>
</feature>
<organism evidence="4">
    <name type="scientific">Micromonas pusilla (strain CCMP1545)</name>
    <name type="common">Picoplanktonic green alga</name>
    <dbReference type="NCBI Taxonomy" id="564608"/>
    <lineage>
        <taxon>Eukaryota</taxon>
        <taxon>Viridiplantae</taxon>
        <taxon>Chlorophyta</taxon>
        <taxon>Mamiellophyceae</taxon>
        <taxon>Mamiellales</taxon>
        <taxon>Mamiellaceae</taxon>
        <taxon>Micromonas</taxon>
    </lineage>
</organism>
<sequence length="62" mass="6647">AKLGSSNVGFRMLRAAGWREGEGLGKEKQGAKEPLRVWKKGDRRGLGTESDVGHVVGDPDAE</sequence>
<dbReference type="Proteomes" id="UP000001876">
    <property type="component" value="Unassembled WGS sequence"/>
</dbReference>
<dbReference type="PANTHER" id="PTHR20923">
    <property type="entry name" value="BAT4 PROTEIN-RELATED"/>
    <property type="match status" value="1"/>
</dbReference>
<dbReference type="PROSITE" id="PS50174">
    <property type="entry name" value="G_PATCH"/>
    <property type="match status" value="1"/>
</dbReference>
<evidence type="ECO:0000256" key="1">
    <source>
        <dbReference type="SAM" id="MobiDB-lite"/>
    </source>
</evidence>
<protein>
    <submittedName>
        <fullName evidence="3">Predicted protein</fullName>
    </submittedName>
</protein>
<evidence type="ECO:0000259" key="2">
    <source>
        <dbReference type="PROSITE" id="PS50174"/>
    </source>
</evidence>
<dbReference type="KEGG" id="mpp:MICPUCDRAFT_9230"/>
<proteinExistence type="predicted"/>
<evidence type="ECO:0000313" key="4">
    <source>
        <dbReference type="Proteomes" id="UP000001876"/>
    </source>
</evidence>
<dbReference type="SMART" id="SM00443">
    <property type="entry name" value="G_patch"/>
    <property type="match status" value="1"/>
</dbReference>
<dbReference type="STRING" id="564608.C1MHB1"/>
<dbReference type="GeneID" id="9680595"/>
<dbReference type="InterPro" id="IPR039146">
    <property type="entry name" value="GPANK1"/>
</dbReference>
<evidence type="ECO:0000313" key="3">
    <source>
        <dbReference type="EMBL" id="EEH60711.1"/>
    </source>
</evidence>
<feature type="non-terminal residue" evidence="3">
    <location>
        <position position="62"/>
    </location>
</feature>
<feature type="non-terminal residue" evidence="3">
    <location>
        <position position="1"/>
    </location>
</feature>
<reference evidence="3 4" key="1">
    <citation type="journal article" date="2009" name="Science">
        <title>Green evolution and dynamic adaptations revealed by genomes of the marine picoeukaryotes Micromonas.</title>
        <authorList>
            <person name="Worden A.Z."/>
            <person name="Lee J.H."/>
            <person name="Mock T."/>
            <person name="Rouze P."/>
            <person name="Simmons M.P."/>
            <person name="Aerts A.L."/>
            <person name="Allen A.E."/>
            <person name="Cuvelier M.L."/>
            <person name="Derelle E."/>
            <person name="Everett M.V."/>
            <person name="Foulon E."/>
            <person name="Grimwood J."/>
            <person name="Gundlach H."/>
            <person name="Henrissat B."/>
            <person name="Napoli C."/>
            <person name="McDonald S.M."/>
            <person name="Parker M.S."/>
            <person name="Rombauts S."/>
            <person name="Salamov A."/>
            <person name="Von Dassow P."/>
            <person name="Badger J.H."/>
            <person name="Coutinho P.M."/>
            <person name="Demir E."/>
            <person name="Dubchak I."/>
            <person name="Gentemann C."/>
            <person name="Eikrem W."/>
            <person name="Gready J.E."/>
            <person name="John U."/>
            <person name="Lanier W."/>
            <person name="Lindquist E.A."/>
            <person name="Lucas S."/>
            <person name="Mayer K.F."/>
            <person name="Moreau H."/>
            <person name="Not F."/>
            <person name="Otillar R."/>
            <person name="Panaud O."/>
            <person name="Pangilinan J."/>
            <person name="Paulsen I."/>
            <person name="Piegu B."/>
            <person name="Poliakov A."/>
            <person name="Robbens S."/>
            <person name="Schmutz J."/>
            <person name="Toulza E."/>
            <person name="Wyss T."/>
            <person name="Zelensky A."/>
            <person name="Zhou K."/>
            <person name="Armbrust E.V."/>
            <person name="Bhattacharya D."/>
            <person name="Goodenough U.W."/>
            <person name="Van de Peer Y."/>
            <person name="Grigoriev I.V."/>
        </authorList>
    </citation>
    <scope>NUCLEOTIDE SEQUENCE [LARGE SCALE GENOMIC DNA]</scope>
    <source>
        <strain evidence="3 4">CCMP1545</strain>
    </source>
</reference>
<feature type="region of interest" description="Disordered" evidence="1">
    <location>
        <begin position="22"/>
        <end position="62"/>
    </location>
</feature>
<dbReference type="GO" id="GO:0003676">
    <property type="term" value="F:nucleic acid binding"/>
    <property type="evidence" value="ECO:0007669"/>
    <property type="project" value="InterPro"/>
</dbReference>
<dbReference type="RefSeq" id="XP_003055459.1">
    <property type="nucleotide sequence ID" value="XM_003055413.1"/>
</dbReference>
<dbReference type="Pfam" id="PF01585">
    <property type="entry name" value="G-patch"/>
    <property type="match status" value="1"/>
</dbReference>
<dbReference type="EMBL" id="GG663735">
    <property type="protein sequence ID" value="EEH60711.1"/>
    <property type="molecule type" value="Genomic_DNA"/>
</dbReference>
<keyword evidence="4" id="KW-1185">Reference proteome</keyword>
<feature type="domain" description="G-patch" evidence="2">
    <location>
        <begin position="5"/>
        <end position="51"/>
    </location>
</feature>
<dbReference type="OrthoDB" id="568286at2759"/>
<dbReference type="AlphaFoldDB" id="C1MHB1"/>
<dbReference type="PANTHER" id="PTHR20923:SF1">
    <property type="entry name" value="G PATCH DOMAIN AND ANKYRIN REPEAT-CONTAINING PROTEIN 1"/>
    <property type="match status" value="1"/>
</dbReference>